<evidence type="ECO:0000313" key="2">
    <source>
        <dbReference type="EMBL" id="KAF9963861.1"/>
    </source>
</evidence>
<name>A0A9P6M357_MORAP</name>
<feature type="compositionally biased region" description="Pro residues" evidence="1">
    <location>
        <begin position="362"/>
        <end position="374"/>
    </location>
</feature>
<evidence type="ECO:0000313" key="3">
    <source>
        <dbReference type="Proteomes" id="UP000738359"/>
    </source>
</evidence>
<reference evidence="2" key="1">
    <citation type="journal article" date="2020" name="Fungal Divers.">
        <title>Resolving the Mortierellaceae phylogeny through synthesis of multi-gene phylogenetics and phylogenomics.</title>
        <authorList>
            <person name="Vandepol N."/>
            <person name="Liber J."/>
            <person name="Desiro A."/>
            <person name="Na H."/>
            <person name="Kennedy M."/>
            <person name="Barry K."/>
            <person name="Grigoriev I.V."/>
            <person name="Miller A.N."/>
            <person name="O'Donnell K."/>
            <person name="Stajich J.E."/>
            <person name="Bonito G."/>
        </authorList>
    </citation>
    <scope>NUCLEOTIDE SEQUENCE</scope>
    <source>
        <strain evidence="2">CK1249</strain>
    </source>
</reference>
<feature type="non-terminal residue" evidence="2">
    <location>
        <position position="386"/>
    </location>
</feature>
<keyword evidence="3" id="KW-1185">Reference proteome</keyword>
<gene>
    <name evidence="2" type="ORF">BGZ70_007143</name>
</gene>
<feature type="compositionally biased region" description="Basic residues" evidence="1">
    <location>
        <begin position="10"/>
        <end position="19"/>
    </location>
</feature>
<comment type="caution">
    <text evidence="2">The sequence shown here is derived from an EMBL/GenBank/DDBJ whole genome shotgun (WGS) entry which is preliminary data.</text>
</comment>
<evidence type="ECO:0000256" key="1">
    <source>
        <dbReference type="SAM" id="MobiDB-lite"/>
    </source>
</evidence>
<feature type="compositionally biased region" description="Polar residues" evidence="1">
    <location>
        <begin position="377"/>
        <end position="386"/>
    </location>
</feature>
<feature type="region of interest" description="Disordered" evidence="1">
    <location>
        <begin position="10"/>
        <end position="126"/>
    </location>
</feature>
<accession>A0A9P6M357</accession>
<feature type="compositionally biased region" description="Basic and acidic residues" evidence="1">
    <location>
        <begin position="20"/>
        <end position="29"/>
    </location>
</feature>
<dbReference type="AlphaFoldDB" id="A0A9P6M357"/>
<feature type="compositionally biased region" description="Polar residues" evidence="1">
    <location>
        <begin position="350"/>
        <end position="360"/>
    </location>
</feature>
<proteinExistence type="predicted"/>
<feature type="compositionally biased region" description="Pro residues" evidence="1">
    <location>
        <begin position="258"/>
        <end position="272"/>
    </location>
</feature>
<organism evidence="2 3">
    <name type="scientific">Mortierella alpina</name>
    <name type="common">Oleaginous fungus</name>
    <name type="synonym">Mortierella renispora</name>
    <dbReference type="NCBI Taxonomy" id="64518"/>
    <lineage>
        <taxon>Eukaryota</taxon>
        <taxon>Fungi</taxon>
        <taxon>Fungi incertae sedis</taxon>
        <taxon>Mucoromycota</taxon>
        <taxon>Mortierellomycotina</taxon>
        <taxon>Mortierellomycetes</taxon>
        <taxon>Mortierellales</taxon>
        <taxon>Mortierellaceae</taxon>
        <taxon>Mortierella</taxon>
    </lineage>
</organism>
<protein>
    <submittedName>
        <fullName evidence="2">Uncharacterized protein</fullName>
    </submittedName>
</protein>
<feature type="compositionally biased region" description="Low complexity" evidence="1">
    <location>
        <begin position="310"/>
        <end position="329"/>
    </location>
</feature>
<dbReference type="Proteomes" id="UP000738359">
    <property type="component" value="Unassembled WGS sequence"/>
</dbReference>
<dbReference type="OrthoDB" id="2439703at2759"/>
<sequence>MAWWIFKRRLHRKNATHPKKPTEPSHLDLESQVQEDSDVEGAVTSHPKSTTKRHTASSNPNTQGDRNTDASNVHYKTTSLTSNIPHVKTSTLDADDSHAPTCQTSTTSSSSQFLPPMPPSSPSVPTFSSIGDVLRPQGVDVAKHADDRLTDATSAARLLPMDIHIDRVDMDLESLLPIVISDEIEPAAILRLQEQLQRQQLQQQLQAYMPLTETKPSSVPQPVSAVATPSLRRPTFVSRKSTDSYSGGKPRMSTSSSHPPPPPPPTVPPPAIPVSNQSGMSSEALTGSSIRNPSPNSQLAYIRGRHPRASTETESYPSSSAESVRRSISMDSSARCVEDQDESMSPKGRASTSSQRSFQSMHPPPTTPPPPPPVGTDLSQSAQSIQ</sequence>
<feature type="region of interest" description="Disordered" evidence="1">
    <location>
        <begin position="213"/>
        <end position="386"/>
    </location>
</feature>
<feature type="compositionally biased region" description="Polar residues" evidence="1">
    <location>
        <begin position="276"/>
        <end position="299"/>
    </location>
</feature>
<dbReference type="EMBL" id="JAAAHY010000431">
    <property type="protein sequence ID" value="KAF9963861.1"/>
    <property type="molecule type" value="Genomic_DNA"/>
</dbReference>
<feature type="compositionally biased region" description="Low complexity" evidence="1">
    <location>
        <begin position="104"/>
        <end position="114"/>
    </location>
</feature>
<feature type="compositionally biased region" description="Polar residues" evidence="1">
    <location>
        <begin position="56"/>
        <end position="92"/>
    </location>
</feature>